<dbReference type="Proteomes" id="UP000654075">
    <property type="component" value="Unassembled WGS sequence"/>
</dbReference>
<feature type="non-terminal residue" evidence="2">
    <location>
        <position position="1"/>
    </location>
</feature>
<protein>
    <submittedName>
        <fullName evidence="2">Uncharacterized protein</fullName>
    </submittedName>
</protein>
<keyword evidence="3" id="KW-1185">Reference proteome</keyword>
<proteinExistence type="predicted"/>
<feature type="non-terminal residue" evidence="2">
    <location>
        <position position="117"/>
    </location>
</feature>
<evidence type="ECO:0000313" key="3">
    <source>
        <dbReference type="Proteomes" id="UP000654075"/>
    </source>
</evidence>
<reference evidence="2" key="1">
    <citation type="submission" date="2021-02" db="EMBL/GenBank/DDBJ databases">
        <authorList>
            <person name="Dougan E. K."/>
            <person name="Rhodes N."/>
            <person name="Thang M."/>
            <person name="Chan C."/>
        </authorList>
    </citation>
    <scope>NUCLEOTIDE SEQUENCE</scope>
</reference>
<dbReference type="EMBL" id="CAJNNV010004804">
    <property type="protein sequence ID" value="CAE8591261.1"/>
    <property type="molecule type" value="Genomic_DNA"/>
</dbReference>
<sequence length="117" mass="11468">AGGYGMAQQVYAPQTMQATTYGGSYGASYDAAPYGYAPAPAPVNYGGSYGGYGSAYSAAPSPYSGAPCSYAAPADYGAPSQSNLQSSPSMVVTGMPGGGGSNLQQSPSMIAYPGFGG</sequence>
<evidence type="ECO:0000256" key="1">
    <source>
        <dbReference type="SAM" id="MobiDB-lite"/>
    </source>
</evidence>
<accession>A0A813DV96</accession>
<organism evidence="2 3">
    <name type="scientific">Polarella glacialis</name>
    <name type="common">Dinoflagellate</name>
    <dbReference type="NCBI Taxonomy" id="89957"/>
    <lineage>
        <taxon>Eukaryota</taxon>
        <taxon>Sar</taxon>
        <taxon>Alveolata</taxon>
        <taxon>Dinophyceae</taxon>
        <taxon>Suessiales</taxon>
        <taxon>Suessiaceae</taxon>
        <taxon>Polarella</taxon>
    </lineage>
</organism>
<dbReference type="AlphaFoldDB" id="A0A813DV96"/>
<name>A0A813DV96_POLGL</name>
<feature type="region of interest" description="Disordered" evidence="1">
    <location>
        <begin position="81"/>
        <end position="117"/>
    </location>
</feature>
<feature type="compositionally biased region" description="Polar residues" evidence="1">
    <location>
        <begin position="81"/>
        <end position="90"/>
    </location>
</feature>
<gene>
    <name evidence="2" type="ORF">PGLA1383_LOCUS9944</name>
</gene>
<comment type="caution">
    <text evidence="2">The sequence shown here is derived from an EMBL/GenBank/DDBJ whole genome shotgun (WGS) entry which is preliminary data.</text>
</comment>
<evidence type="ECO:0000313" key="2">
    <source>
        <dbReference type="EMBL" id="CAE8591261.1"/>
    </source>
</evidence>